<evidence type="ECO:0000313" key="1">
    <source>
        <dbReference type="EMBL" id="KIK34477.1"/>
    </source>
</evidence>
<dbReference type="Proteomes" id="UP000054485">
    <property type="component" value="Unassembled WGS sequence"/>
</dbReference>
<accession>A0A0D0AJR7</accession>
<dbReference type="AlphaFoldDB" id="A0A0D0AJR7"/>
<reference evidence="2" key="2">
    <citation type="submission" date="2015-01" db="EMBL/GenBank/DDBJ databases">
        <title>Evolutionary Origins and Diversification of the Mycorrhizal Mutualists.</title>
        <authorList>
            <consortium name="DOE Joint Genome Institute"/>
            <consortium name="Mycorrhizal Genomics Consortium"/>
            <person name="Kohler A."/>
            <person name="Kuo A."/>
            <person name="Nagy L.G."/>
            <person name="Floudas D."/>
            <person name="Copeland A."/>
            <person name="Barry K.W."/>
            <person name="Cichocki N."/>
            <person name="Veneault-Fourrey C."/>
            <person name="LaButti K."/>
            <person name="Lindquist E.A."/>
            <person name="Lipzen A."/>
            <person name="Lundell T."/>
            <person name="Morin E."/>
            <person name="Murat C."/>
            <person name="Riley R."/>
            <person name="Ohm R."/>
            <person name="Sun H."/>
            <person name="Tunlid A."/>
            <person name="Henrissat B."/>
            <person name="Grigoriev I.V."/>
            <person name="Hibbett D.S."/>
            <person name="Martin F."/>
        </authorList>
    </citation>
    <scope>NUCLEOTIDE SEQUENCE [LARGE SCALE GENOMIC DNA]</scope>
    <source>
        <strain evidence="2">UH-Slu-Lm8-n1</strain>
    </source>
</reference>
<dbReference type="EMBL" id="KN835748">
    <property type="protein sequence ID" value="KIK34477.1"/>
    <property type="molecule type" value="Genomic_DNA"/>
</dbReference>
<dbReference type="InParanoid" id="A0A0D0AJR7"/>
<organism evidence="1 2">
    <name type="scientific">Suillus luteus UH-Slu-Lm8-n1</name>
    <dbReference type="NCBI Taxonomy" id="930992"/>
    <lineage>
        <taxon>Eukaryota</taxon>
        <taxon>Fungi</taxon>
        <taxon>Dikarya</taxon>
        <taxon>Basidiomycota</taxon>
        <taxon>Agaricomycotina</taxon>
        <taxon>Agaricomycetes</taxon>
        <taxon>Agaricomycetidae</taxon>
        <taxon>Boletales</taxon>
        <taxon>Suillineae</taxon>
        <taxon>Suillaceae</taxon>
        <taxon>Suillus</taxon>
    </lineage>
</organism>
<dbReference type="HOGENOM" id="CLU_2335048_0_0_1"/>
<evidence type="ECO:0000313" key="2">
    <source>
        <dbReference type="Proteomes" id="UP000054485"/>
    </source>
</evidence>
<name>A0A0D0AJR7_9AGAM</name>
<keyword evidence="2" id="KW-1185">Reference proteome</keyword>
<dbReference type="OrthoDB" id="10569851at2759"/>
<sequence>MPFLRKKASARFKFDIHSLSVTLTDEQFVTDGHLYLRDKDQDLATINPILPNPSQQSIKRVFRNVDSSFSLNQLRRLDGTSTKSDCRHMHVLMCSRGW</sequence>
<reference evidence="1 2" key="1">
    <citation type="submission" date="2014-04" db="EMBL/GenBank/DDBJ databases">
        <authorList>
            <consortium name="DOE Joint Genome Institute"/>
            <person name="Kuo A."/>
            <person name="Ruytinx J."/>
            <person name="Rineau F."/>
            <person name="Colpaert J."/>
            <person name="Kohler A."/>
            <person name="Nagy L.G."/>
            <person name="Floudas D."/>
            <person name="Copeland A."/>
            <person name="Barry K.W."/>
            <person name="Cichocki N."/>
            <person name="Veneault-Fourrey C."/>
            <person name="LaButti K."/>
            <person name="Lindquist E.A."/>
            <person name="Lipzen A."/>
            <person name="Lundell T."/>
            <person name="Morin E."/>
            <person name="Murat C."/>
            <person name="Sun H."/>
            <person name="Tunlid A."/>
            <person name="Henrissat B."/>
            <person name="Grigoriev I.V."/>
            <person name="Hibbett D.S."/>
            <person name="Martin F."/>
            <person name="Nordberg H.P."/>
            <person name="Cantor M.N."/>
            <person name="Hua S.X."/>
        </authorList>
    </citation>
    <scope>NUCLEOTIDE SEQUENCE [LARGE SCALE GENOMIC DNA]</scope>
    <source>
        <strain evidence="1 2">UH-Slu-Lm8-n1</strain>
    </source>
</reference>
<proteinExistence type="predicted"/>
<protein>
    <submittedName>
        <fullName evidence="1">Unplaced genomic scaffold CY34scaffold_617, whole genome shotgun sequence</fullName>
    </submittedName>
</protein>
<gene>
    <name evidence="1" type="ORF">CY34DRAFT_812859</name>
</gene>